<sequence>MIALLFNLLIIWQYVKPQYRSFLSGGERAQVVKVSKANALEKLFELASDSEKLKYEDGITILLDRITYIDIFSATTSYVPLNRPHEHGRLWLDAIKRVFMPRILFPDKTAINDSEKTNIYTGIGFAGVESGTSISLGYVTESYIDFGFPGMLIPLFAWGMVIGIVYKYIITKSYNLIWGFAFLVPLIFQINLFETALDKLIGSLIAFFLIFLLLNKFVIKRLDNYLKN</sequence>
<keyword evidence="1" id="KW-0472">Membrane</keyword>
<feature type="transmembrane region" description="Helical" evidence="1">
    <location>
        <begin position="200"/>
        <end position="219"/>
    </location>
</feature>
<keyword evidence="1" id="KW-1133">Transmembrane helix</keyword>
<name>A0ABP7NYW1_9SPHI</name>
<gene>
    <name evidence="2" type="ORF">GCM10022246_07880</name>
</gene>
<keyword evidence="3" id="KW-1185">Reference proteome</keyword>
<dbReference type="Proteomes" id="UP001501081">
    <property type="component" value="Unassembled WGS sequence"/>
</dbReference>
<evidence type="ECO:0000256" key="1">
    <source>
        <dbReference type="SAM" id="Phobius"/>
    </source>
</evidence>
<keyword evidence="1" id="KW-0812">Transmembrane</keyword>
<evidence type="ECO:0008006" key="4">
    <source>
        <dbReference type="Google" id="ProtNLM"/>
    </source>
</evidence>
<accession>A0ABP7NYW1</accession>
<evidence type="ECO:0000313" key="2">
    <source>
        <dbReference type="EMBL" id="GAA3956355.1"/>
    </source>
</evidence>
<protein>
    <recommendedName>
        <fullName evidence="4">CHASE2 domain-containing protein</fullName>
    </recommendedName>
</protein>
<dbReference type="EMBL" id="BAABAK010000003">
    <property type="protein sequence ID" value="GAA3956355.1"/>
    <property type="molecule type" value="Genomic_DNA"/>
</dbReference>
<comment type="caution">
    <text evidence="2">The sequence shown here is derived from an EMBL/GenBank/DDBJ whole genome shotgun (WGS) entry which is preliminary data.</text>
</comment>
<reference evidence="3" key="1">
    <citation type="journal article" date="2019" name="Int. J. Syst. Evol. Microbiol.">
        <title>The Global Catalogue of Microorganisms (GCM) 10K type strain sequencing project: providing services to taxonomists for standard genome sequencing and annotation.</title>
        <authorList>
            <consortium name="The Broad Institute Genomics Platform"/>
            <consortium name="The Broad Institute Genome Sequencing Center for Infectious Disease"/>
            <person name="Wu L."/>
            <person name="Ma J."/>
        </authorList>
    </citation>
    <scope>NUCLEOTIDE SEQUENCE [LARGE SCALE GENOMIC DNA]</scope>
    <source>
        <strain evidence="3">JCM 17338</strain>
    </source>
</reference>
<evidence type="ECO:0000313" key="3">
    <source>
        <dbReference type="Proteomes" id="UP001501081"/>
    </source>
</evidence>
<feature type="transmembrane region" description="Helical" evidence="1">
    <location>
        <begin position="146"/>
        <end position="169"/>
    </location>
</feature>
<organism evidence="2 3">
    <name type="scientific">Pedobacter ginsengiterrae</name>
    <dbReference type="NCBI Taxonomy" id="871696"/>
    <lineage>
        <taxon>Bacteria</taxon>
        <taxon>Pseudomonadati</taxon>
        <taxon>Bacteroidota</taxon>
        <taxon>Sphingobacteriia</taxon>
        <taxon>Sphingobacteriales</taxon>
        <taxon>Sphingobacteriaceae</taxon>
        <taxon>Pedobacter</taxon>
    </lineage>
</organism>
<feature type="transmembrane region" description="Helical" evidence="1">
    <location>
        <begin position="176"/>
        <end position="194"/>
    </location>
</feature>
<proteinExistence type="predicted"/>